<dbReference type="PANTHER" id="PTHR22722">
    <property type="entry name" value="LOW-DENSITY LIPOPROTEIN RECEPTOR-RELATED PROTEIN 2-RELATED"/>
    <property type="match status" value="1"/>
</dbReference>
<dbReference type="InterPro" id="IPR000742">
    <property type="entry name" value="EGF"/>
</dbReference>
<evidence type="ECO:0000313" key="3">
    <source>
        <dbReference type="Proteomes" id="UP001529510"/>
    </source>
</evidence>
<feature type="domain" description="EGF-like" evidence="1">
    <location>
        <begin position="1"/>
        <end position="39"/>
    </location>
</feature>
<dbReference type="PANTHER" id="PTHR22722:SF5">
    <property type="entry name" value="LOW-DENSITY LIPOPROTEIN RECEPTOR-RELATED PROTEIN 1B"/>
    <property type="match status" value="1"/>
</dbReference>
<dbReference type="FunFam" id="2.10.25.10:FF:000144">
    <property type="entry name" value="Low-density lipoprotein receptor-related protein 1"/>
    <property type="match status" value="1"/>
</dbReference>
<evidence type="ECO:0000313" key="2">
    <source>
        <dbReference type="EMBL" id="KAL0158181.1"/>
    </source>
</evidence>
<accession>A0ABD0NBB5</accession>
<proteinExistence type="predicted"/>
<dbReference type="InterPro" id="IPR051221">
    <property type="entry name" value="LDLR-related"/>
</dbReference>
<keyword evidence="3" id="KW-1185">Reference proteome</keyword>
<dbReference type="SUPFAM" id="SSF57196">
    <property type="entry name" value="EGF/Laminin"/>
    <property type="match status" value="2"/>
</dbReference>
<feature type="domain" description="EGF-like" evidence="1">
    <location>
        <begin position="43"/>
        <end position="79"/>
    </location>
</feature>
<sequence>LCTVDNGGCSHNCSIAPGEGILCSCPTGMELGTDNRTCQIQSFCAKHLKCSQRCVQEKATVKCACYEGWALGPDGESCKST</sequence>
<protein>
    <recommendedName>
        <fullName evidence="1">EGF-like domain-containing protein</fullName>
    </recommendedName>
</protein>
<gene>
    <name evidence="2" type="ORF">M9458_046257</name>
</gene>
<name>A0ABD0NBB5_CIRMR</name>
<dbReference type="EMBL" id="JAMKFB020000023">
    <property type="protein sequence ID" value="KAL0158181.1"/>
    <property type="molecule type" value="Genomic_DNA"/>
</dbReference>
<organism evidence="2 3">
    <name type="scientific">Cirrhinus mrigala</name>
    <name type="common">Mrigala</name>
    <dbReference type="NCBI Taxonomy" id="683832"/>
    <lineage>
        <taxon>Eukaryota</taxon>
        <taxon>Metazoa</taxon>
        <taxon>Chordata</taxon>
        <taxon>Craniata</taxon>
        <taxon>Vertebrata</taxon>
        <taxon>Euteleostomi</taxon>
        <taxon>Actinopterygii</taxon>
        <taxon>Neopterygii</taxon>
        <taxon>Teleostei</taxon>
        <taxon>Ostariophysi</taxon>
        <taxon>Cypriniformes</taxon>
        <taxon>Cyprinidae</taxon>
        <taxon>Labeoninae</taxon>
        <taxon>Labeonini</taxon>
        <taxon>Cirrhinus</taxon>
    </lineage>
</organism>
<dbReference type="Proteomes" id="UP001529510">
    <property type="component" value="Unassembled WGS sequence"/>
</dbReference>
<dbReference type="Pfam" id="PF14670">
    <property type="entry name" value="FXa_inhibition"/>
    <property type="match status" value="1"/>
</dbReference>
<dbReference type="SMART" id="SM00181">
    <property type="entry name" value="EGF"/>
    <property type="match status" value="2"/>
</dbReference>
<dbReference type="Gene3D" id="2.10.25.10">
    <property type="entry name" value="Laminin"/>
    <property type="match status" value="2"/>
</dbReference>
<dbReference type="FunFam" id="2.10.25.10:FF:000129">
    <property type="entry name" value="Low-density lipoprotein receptor-related protein 1"/>
    <property type="match status" value="1"/>
</dbReference>
<feature type="non-terminal residue" evidence="2">
    <location>
        <position position="81"/>
    </location>
</feature>
<reference evidence="2 3" key="1">
    <citation type="submission" date="2024-05" db="EMBL/GenBank/DDBJ databases">
        <title>Genome sequencing and assembly of Indian major carp, Cirrhinus mrigala (Hamilton, 1822).</title>
        <authorList>
            <person name="Mohindra V."/>
            <person name="Chowdhury L.M."/>
            <person name="Lal K."/>
            <person name="Jena J.K."/>
        </authorList>
    </citation>
    <scope>NUCLEOTIDE SEQUENCE [LARGE SCALE GENOMIC DNA]</scope>
    <source>
        <strain evidence="2">CM1030</strain>
        <tissue evidence="2">Blood</tissue>
    </source>
</reference>
<comment type="caution">
    <text evidence="2">The sequence shown here is derived from an EMBL/GenBank/DDBJ whole genome shotgun (WGS) entry which is preliminary data.</text>
</comment>
<evidence type="ECO:0000259" key="1">
    <source>
        <dbReference type="SMART" id="SM00181"/>
    </source>
</evidence>
<feature type="non-terminal residue" evidence="2">
    <location>
        <position position="1"/>
    </location>
</feature>
<dbReference type="AlphaFoldDB" id="A0ABD0NBB5"/>